<comment type="caution">
    <text evidence="11">The sequence shown here is derived from an EMBL/GenBank/DDBJ whole genome shotgun (WGS) entry which is preliminary data.</text>
</comment>
<dbReference type="InterPro" id="IPR000089">
    <property type="entry name" value="Biotin_lipoyl"/>
</dbReference>
<organism evidence="11 12">
    <name type="scientific">Kiloniella litopenaei</name>
    <dbReference type="NCBI Taxonomy" id="1549748"/>
    <lineage>
        <taxon>Bacteria</taxon>
        <taxon>Pseudomonadati</taxon>
        <taxon>Pseudomonadota</taxon>
        <taxon>Alphaproteobacteria</taxon>
        <taxon>Rhodospirillales</taxon>
        <taxon>Kiloniellaceae</taxon>
        <taxon>Kiloniella</taxon>
    </lineage>
</organism>
<evidence type="ECO:0000313" key="12">
    <source>
        <dbReference type="Proteomes" id="UP000034491"/>
    </source>
</evidence>
<comment type="pathway">
    <text evidence="2 9">Lipid metabolism; fatty acid biosynthesis.</text>
</comment>
<evidence type="ECO:0000256" key="9">
    <source>
        <dbReference type="RuleBase" id="RU364072"/>
    </source>
</evidence>
<keyword evidence="8 9" id="KW-0092">Biotin</keyword>
<evidence type="ECO:0000313" key="11">
    <source>
        <dbReference type="EMBL" id="KKJ78334.1"/>
    </source>
</evidence>
<gene>
    <name evidence="11" type="ORF">WH95_03270</name>
</gene>
<reference evidence="11 12" key="1">
    <citation type="submission" date="2015-03" db="EMBL/GenBank/DDBJ databases">
        <title>Genome sequence of Kiloniella sp. P1-1, isolated from the gut microflora of Pacific white shrimp, Penaeus vannamei.</title>
        <authorList>
            <person name="Shao Z."/>
            <person name="Wang L."/>
            <person name="Li X."/>
        </authorList>
    </citation>
    <scope>NUCLEOTIDE SEQUENCE [LARGE SCALE GENOMIC DNA]</scope>
    <source>
        <strain evidence="11 12">P1-1</strain>
    </source>
</reference>
<comment type="function">
    <text evidence="1 9">This protein is a component of the acetyl coenzyme A carboxylase complex; first, biotin carboxylase catalyzes the carboxylation of the carrier protein and then the transcarboxylase transfers the carboxyl group to form malonyl-CoA.</text>
</comment>
<evidence type="ECO:0000256" key="4">
    <source>
        <dbReference type="ARBA" id="ARBA00022516"/>
    </source>
</evidence>
<dbReference type="EMBL" id="LANI01000002">
    <property type="protein sequence ID" value="KKJ78334.1"/>
    <property type="molecule type" value="Genomic_DNA"/>
</dbReference>
<evidence type="ECO:0000259" key="10">
    <source>
        <dbReference type="PROSITE" id="PS50968"/>
    </source>
</evidence>
<evidence type="ECO:0000256" key="1">
    <source>
        <dbReference type="ARBA" id="ARBA00003761"/>
    </source>
</evidence>
<feature type="domain" description="Lipoyl-binding" evidence="10">
    <location>
        <begin position="72"/>
        <end position="148"/>
    </location>
</feature>
<dbReference type="GO" id="GO:0009317">
    <property type="term" value="C:acetyl-CoA carboxylase complex"/>
    <property type="evidence" value="ECO:0007669"/>
    <property type="project" value="InterPro"/>
</dbReference>
<dbReference type="Proteomes" id="UP000034491">
    <property type="component" value="Unassembled WGS sequence"/>
</dbReference>
<protein>
    <recommendedName>
        <fullName evidence="3 9">Biotin carboxyl carrier protein of acetyl-CoA carboxylase</fullName>
    </recommendedName>
</protein>
<evidence type="ECO:0000256" key="2">
    <source>
        <dbReference type="ARBA" id="ARBA00005194"/>
    </source>
</evidence>
<dbReference type="FunFam" id="2.40.50.100:FF:000003">
    <property type="entry name" value="Acetyl-CoA carboxylase biotin carboxyl carrier protein"/>
    <property type="match status" value="1"/>
</dbReference>
<keyword evidence="12" id="KW-1185">Reference proteome</keyword>
<evidence type="ECO:0000256" key="7">
    <source>
        <dbReference type="ARBA" id="ARBA00023160"/>
    </source>
</evidence>
<dbReference type="Gene3D" id="2.40.50.100">
    <property type="match status" value="1"/>
</dbReference>
<dbReference type="InterPro" id="IPR050709">
    <property type="entry name" value="Biotin_Carboxyl_Carrier/Decarb"/>
</dbReference>
<accession>A0A0M2RD10</accession>
<sequence>MSKLEVNEKVIRTLAGLLDETDLSEIEYEADGHRIRLVRGGTVVHAAAPAAVAPVAAPAAAPAASDAGGVPANAITSPMVGTAYLAGEPGAPTFVKVGDTVSEGQTLLILEAMKVMNPLPSPKSGVVKQILVSDGQPIEFGEPLMVIE</sequence>
<dbReference type="PROSITE" id="PS50968">
    <property type="entry name" value="BIOTINYL_LIPOYL"/>
    <property type="match status" value="1"/>
</dbReference>
<evidence type="ECO:0000256" key="8">
    <source>
        <dbReference type="ARBA" id="ARBA00023267"/>
    </source>
</evidence>
<dbReference type="GO" id="GO:0006633">
    <property type="term" value="P:fatty acid biosynthetic process"/>
    <property type="evidence" value="ECO:0007669"/>
    <property type="project" value="UniProtKB-UniPathway"/>
</dbReference>
<evidence type="ECO:0000256" key="5">
    <source>
        <dbReference type="ARBA" id="ARBA00022832"/>
    </source>
</evidence>
<keyword evidence="7 9" id="KW-0275">Fatty acid biosynthesis</keyword>
<dbReference type="InterPro" id="IPR011053">
    <property type="entry name" value="Single_hybrid_motif"/>
</dbReference>
<dbReference type="PANTHER" id="PTHR45266:SF3">
    <property type="entry name" value="OXALOACETATE DECARBOXYLASE ALPHA CHAIN"/>
    <property type="match status" value="1"/>
</dbReference>
<dbReference type="InterPro" id="IPR001249">
    <property type="entry name" value="AcCoA_biotinCC"/>
</dbReference>
<dbReference type="OrthoDB" id="9811735at2"/>
<keyword evidence="4 9" id="KW-0444">Lipid biosynthesis</keyword>
<keyword evidence="5 9" id="KW-0276">Fatty acid metabolism</keyword>
<dbReference type="PRINTS" id="PR01071">
    <property type="entry name" value="ACOABIOTINCC"/>
</dbReference>
<dbReference type="InterPro" id="IPR001882">
    <property type="entry name" value="Biotin_BS"/>
</dbReference>
<dbReference type="Pfam" id="PF00364">
    <property type="entry name" value="Biotin_lipoyl"/>
    <property type="match status" value="1"/>
</dbReference>
<dbReference type="AlphaFoldDB" id="A0A0M2RD10"/>
<dbReference type="UniPathway" id="UPA00094"/>
<evidence type="ECO:0000256" key="6">
    <source>
        <dbReference type="ARBA" id="ARBA00023098"/>
    </source>
</evidence>
<dbReference type="PATRIC" id="fig|1549748.8.peg.1254"/>
<dbReference type="NCBIfam" id="TIGR00531">
    <property type="entry name" value="BCCP"/>
    <property type="match status" value="1"/>
</dbReference>
<proteinExistence type="predicted"/>
<keyword evidence="6 9" id="KW-0443">Lipid metabolism</keyword>
<dbReference type="GO" id="GO:0003989">
    <property type="term" value="F:acetyl-CoA carboxylase activity"/>
    <property type="evidence" value="ECO:0007669"/>
    <property type="project" value="InterPro"/>
</dbReference>
<dbReference type="SUPFAM" id="SSF51230">
    <property type="entry name" value="Single hybrid motif"/>
    <property type="match status" value="1"/>
</dbReference>
<dbReference type="CDD" id="cd06850">
    <property type="entry name" value="biotinyl_domain"/>
    <property type="match status" value="1"/>
</dbReference>
<dbReference type="RefSeq" id="WP_046502817.1">
    <property type="nucleotide sequence ID" value="NZ_CBDDLU010000016.1"/>
</dbReference>
<dbReference type="PANTHER" id="PTHR45266">
    <property type="entry name" value="OXALOACETATE DECARBOXYLASE ALPHA CHAIN"/>
    <property type="match status" value="1"/>
</dbReference>
<dbReference type="STRING" id="1549748.WH95_03270"/>
<name>A0A0M2RD10_9PROT</name>
<evidence type="ECO:0000256" key="3">
    <source>
        <dbReference type="ARBA" id="ARBA00017562"/>
    </source>
</evidence>
<dbReference type="PROSITE" id="PS00188">
    <property type="entry name" value="BIOTIN"/>
    <property type="match status" value="1"/>
</dbReference>